<accession>A0A1I2ALB8</accession>
<evidence type="ECO:0000313" key="5">
    <source>
        <dbReference type="Proteomes" id="UP000199477"/>
    </source>
</evidence>
<dbReference type="InterPro" id="IPR001173">
    <property type="entry name" value="Glyco_trans_2-like"/>
</dbReference>
<dbReference type="NCBIfam" id="NF011305">
    <property type="entry name" value="PRK14716.1-3"/>
    <property type="match status" value="1"/>
</dbReference>
<dbReference type="Pfam" id="PF13632">
    <property type="entry name" value="Glyco_trans_2_3"/>
    <property type="match status" value="1"/>
</dbReference>
<dbReference type="InterPro" id="IPR029044">
    <property type="entry name" value="Nucleotide-diphossugar_trans"/>
</dbReference>
<feature type="domain" description="Glycosyltransferase 2-like" evidence="3">
    <location>
        <begin position="164"/>
        <end position="383"/>
    </location>
</feature>
<feature type="domain" description="Type II secretion system protein GspE N-terminal" evidence="2">
    <location>
        <begin position="555"/>
        <end position="628"/>
    </location>
</feature>
<name>A0A1I2ALB8_9GAMM</name>
<evidence type="ECO:0000259" key="3">
    <source>
        <dbReference type="Pfam" id="PF13632"/>
    </source>
</evidence>
<keyword evidence="5" id="KW-1185">Reference proteome</keyword>
<dbReference type="Gene3D" id="3.90.550.10">
    <property type="entry name" value="Spore Coat Polysaccharide Biosynthesis Protein SpsA, Chain A"/>
    <property type="match status" value="1"/>
</dbReference>
<dbReference type="Proteomes" id="UP000199477">
    <property type="component" value="Unassembled WGS sequence"/>
</dbReference>
<dbReference type="InterPro" id="IPR007831">
    <property type="entry name" value="T2SS_GspE_N"/>
</dbReference>
<feature type="transmembrane region" description="Helical" evidence="1">
    <location>
        <begin position="6"/>
        <end position="27"/>
    </location>
</feature>
<dbReference type="InterPro" id="IPR037257">
    <property type="entry name" value="T2SS_E_N_sf"/>
</dbReference>
<dbReference type="SUPFAM" id="SSF160246">
    <property type="entry name" value="EspE N-terminal domain-like"/>
    <property type="match status" value="2"/>
</dbReference>
<reference evidence="5" key="1">
    <citation type="submission" date="2016-10" db="EMBL/GenBank/DDBJ databases">
        <authorList>
            <person name="Varghese N."/>
            <person name="Submissions S."/>
        </authorList>
    </citation>
    <scope>NUCLEOTIDE SEQUENCE [LARGE SCALE GENOMIC DNA]</scope>
    <source>
        <strain evidence="5">UNC178MFTsu3.1</strain>
    </source>
</reference>
<dbReference type="Gene3D" id="3.30.300.160">
    <property type="entry name" value="Type II secretion system, protein E, N-terminal domain"/>
    <property type="match status" value="1"/>
</dbReference>
<keyword evidence="1" id="KW-0812">Transmembrane</keyword>
<dbReference type="Pfam" id="PF05157">
    <property type="entry name" value="MshEN"/>
    <property type="match status" value="1"/>
</dbReference>
<organism evidence="4 5">
    <name type="scientific">Dyella marensis</name>
    <dbReference type="NCBI Taxonomy" id="500610"/>
    <lineage>
        <taxon>Bacteria</taxon>
        <taxon>Pseudomonadati</taxon>
        <taxon>Pseudomonadota</taxon>
        <taxon>Gammaproteobacteria</taxon>
        <taxon>Lysobacterales</taxon>
        <taxon>Rhodanobacteraceae</taxon>
        <taxon>Dyella</taxon>
    </lineage>
</organism>
<dbReference type="NCBIfam" id="NF012033">
    <property type="entry name" value="PRK15489.1"/>
    <property type="match status" value="1"/>
</dbReference>
<keyword evidence="1" id="KW-0472">Membrane</keyword>
<protein>
    <submittedName>
        <fullName evidence="4">Adsorption protein B</fullName>
    </submittedName>
</protein>
<keyword evidence="1" id="KW-1133">Transmembrane helix</keyword>
<dbReference type="EMBL" id="FONH01000002">
    <property type="protein sequence ID" value="SFE44549.1"/>
    <property type="molecule type" value="Genomic_DNA"/>
</dbReference>
<gene>
    <name evidence="4" type="ORF">SAMN02799615_01066</name>
</gene>
<dbReference type="RefSeq" id="WP_035323795.1">
    <property type="nucleotide sequence ID" value="NZ_FONH01000002.1"/>
</dbReference>
<evidence type="ECO:0000313" key="4">
    <source>
        <dbReference type="EMBL" id="SFE44549.1"/>
    </source>
</evidence>
<feature type="transmembrane region" description="Helical" evidence="1">
    <location>
        <begin position="362"/>
        <end position="384"/>
    </location>
</feature>
<evidence type="ECO:0000256" key="1">
    <source>
        <dbReference type="SAM" id="Phobius"/>
    </source>
</evidence>
<proteinExistence type="predicted"/>
<dbReference type="AlphaFoldDB" id="A0A1I2ALB8"/>
<dbReference type="STRING" id="500610.SAMN02799615_01066"/>
<sequence length="745" mass="84007">MWWLDAFTTYLYGLSVAVSVIAVLMLASGMDDLFIDLVYWTRRTWKALVVYRRHERTYYHELYRPAEKPLAIMVPAWHETGVIGHMAELAASTLDYENYHIFVGTYPNDADTQRDVDEVSARFPNVHKVVCARPGPTSKADCLNNVLDAILQFERRAKLSFEGFILHDAEDVVCAMELRLFNYLVGRKDLIQIPVYPFERQWNNFTSLHYLDEFAELHGKDVPVREALAGQVPSAGVGTCFSRRAVLALLEEGNGVAFDVQSLTEDYDIGLRLKARGMQEIFVRFPVLRYRRHQKAPPFGQSRRESNVICVREYFPDRLSTAVRQKSRWIIGIVYQGYRTHGWKWRHGLVLNYFLWRDRKGAIANFVSFGAMLVLTQLLIMLLVQQVLPGTPRFLSIFEGQHWLDIVLYTNAGLMANRILQRVVFVSSYYGVKQGLLAIPRLLWSNLVNFMANWRAIKQILQTGDPRRVAWDKTTHDFPSIGGENRAKRSLDELLVTQGALTEARLREARAHPIEGLHAGSTLVHQGVITAEQLAQPIAEQAGVACEPVDANTLNGELVNALPMAVALQYAVLPLRVDGGTLVLASESYIDPVSLAAIARKLDRPVRYVVAHKGQVTVGLRRWYVKSDEHDPRGLLDAATRSGRIGAERGRMLWDSYVSRQVMLGEILVAQGHLDEVAFKALLLSHARSGQPLGEFLVAQGVIAQDTLDRLLALQSALQPSIASLLKTEALPPVQLIKQWTERVA</sequence>
<evidence type="ECO:0000259" key="2">
    <source>
        <dbReference type="Pfam" id="PF05157"/>
    </source>
</evidence>
<dbReference type="SUPFAM" id="SSF53448">
    <property type="entry name" value="Nucleotide-diphospho-sugar transferases"/>
    <property type="match status" value="1"/>
</dbReference>